<gene>
    <name evidence="4" type="ORF">GHI93_06305</name>
</gene>
<dbReference type="Pfam" id="PF02826">
    <property type="entry name" value="2-Hacid_dh_C"/>
    <property type="match status" value="1"/>
</dbReference>
<feature type="domain" description="D-isomer specific 2-hydroxyacid dehydrogenase NAD-binding" evidence="3">
    <location>
        <begin position="96"/>
        <end position="270"/>
    </location>
</feature>
<keyword evidence="2" id="KW-0520">NAD</keyword>
<evidence type="ECO:0000259" key="3">
    <source>
        <dbReference type="Pfam" id="PF02826"/>
    </source>
</evidence>
<dbReference type="AlphaFoldDB" id="A0A7X2D089"/>
<evidence type="ECO:0000256" key="2">
    <source>
        <dbReference type="ARBA" id="ARBA00023027"/>
    </source>
</evidence>
<dbReference type="PANTHER" id="PTHR43333:SF1">
    <property type="entry name" value="D-ISOMER SPECIFIC 2-HYDROXYACID DEHYDROGENASE NAD-BINDING DOMAIN-CONTAINING PROTEIN"/>
    <property type="match status" value="1"/>
</dbReference>
<evidence type="ECO:0000313" key="5">
    <source>
        <dbReference type="Proteomes" id="UP000439550"/>
    </source>
</evidence>
<sequence>MTERFTRELSALLAKNETYDVTFKSQDALTESDFESTEVLIAIPSPEILGKFKQLRWLQLFSAGTNGYTQGANFPEHVVLTNASGTYGLTISEHMLAMTLSMMRKFPVYMDQQKQEIWKNAGELQSIAGATVLVHGLGDIGGHFAQKVKALGAHVIAVKRVVYGDEAYADEVYDENELEHVLPRADVIASSVPGTKETYHLFDATKFSLMKSSAIFINVGRGENVDLEALCDALNTQKLAGAGLDVTDPEPLPKGHRAWHTKNLLLTPHASGGFTLAETRRRFLAILQDNLTRFETGRPLNNVVDMKTGYKKK</sequence>
<dbReference type="InterPro" id="IPR036291">
    <property type="entry name" value="NAD(P)-bd_dom_sf"/>
</dbReference>
<dbReference type="CDD" id="cd05300">
    <property type="entry name" value="2-Hacid_dh_1"/>
    <property type="match status" value="1"/>
</dbReference>
<dbReference type="GO" id="GO:0051287">
    <property type="term" value="F:NAD binding"/>
    <property type="evidence" value="ECO:0007669"/>
    <property type="project" value="InterPro"/>
</dbReference>
<reference evidence="4 5" key="1">
    <citation type="submission" date="2019-10" db="EMBL/GenBank/DDBJ databases">
        <authorList>
            <person name="Dong K."/>
        </authorList>
    </citation>
    <scope>NUCLEOTIDE SEQUENCE [LARGE SCALE GENOMIC DNA]</scope>
    <source>
        <strain evidence="4 5">DSM 28960</strain>
    </source>
</reference>
<comment type="caution">
    <text evidence="4">The sequence shown here is derived from an EMBL/GenBank/DDBJ whole genome shotgun (WGS) entry which is preliminary data.</text>
</comment>
<organism evidence="4 5">
    <name type="scientific">Lactococcus hircilactis</name>
    <dbReference type="NCBI Taxonomy" id="1494462"/>
    <lineage>
        <taxon>Bacteria</taxon>
        <taxon>Bacillati</taxon>
        <taxon>Bacillota</taxon>
        <taxon>Bacilli</taxon>
        <taxon>Lactobacillales</taxon>
        <taxon>Streptococcaceae</taxon>
        <taxon>Lactococcus</taxon>
    </lineage>
</organism>
<dbReference type="OrthoDB" id="9805416at2"/>
<evidence type="ECO:0000256" key="1">
    <source>
        <dbReference type="ARBA" id="ARBA00023002"/>
    </source>
</evidence>
<dbReference type="SUPFAM" id="SSF52283">
    <property type="entry name" value="Formate/glycerate dehydrogenase catalytic domain-like"/>
    <property type="match status" value="1"/>
</dbReference>
<dbReference type="InterPro" id="IPR006140">
    <property type="entry name" value="D-isomer_DH_NAD-bd"/>
</dbReference>
<dbReference type="PANTHER" id="PTHR43333">
    <property type="entry name" value="2-HACID_DH_C DOMAIN-CONTAINING PROTEIN"/>
    <property type="match status" value="1"/>
</dbReference>
<protein>
    <submittedName>
        <fullName evidence="4">D-2-hydroxyacid dehydrogenase</fullName>
    </submittedName>
</protein>
<dbReference type="EMBL" id="WITJ01000007">
    <property type="protein sequence ID" value="MQW39549.1"/>
    <property type="molecule type" value="Genomic_DNA"/>
</dbReference>
<evidence type="ECO:0000313" key="4">
    <source>
        <dbReference type="EMBL" id="MQW39549.1"/>
    </source>
</evidence>
<keyword evidence="5" id="KW-1185">Reference proteome</keyword>
<dbReference type="SUPFAM" id="SSF51735">
    <property type="entry name" value="NAD(P)-binding Rossmann-fold domains"/>
    <property type="match status" value="1"/>
</dbReference>
<dbReference type="Proteomes" id="UP000439550">
    <property type="component" value="Unassembled WGS sequence"/>
</dbReference>
<dbReference type="Gene3D" id="3.40.50.720">
    <property type="entry name" value="NAD(P)-binding Rossmann-like Domain"/>
    <property type="match status" value="2"/>
</dbReference>
<dbReference type="GO" id="GO:0016491">
    <property type="term" value="F:oxidoreductase activity"/>
    <property type="evidence" value="ECO:0007669"/>
    <property type="project" value="UniProtKB-KW"/>
</dbReference>
<accession>A0A7X2D089</accession>
<proteinExistence type="predicted"/>
<name>A0A7X2D089_9LACT</name>
<keyword evidence="1" id="KW-0560">Oxidoreductase</keyword>